<evidence type="ECO:0000313" key="2">
    <source>
        <dbReference type="Proteomes" id="UP000324974"/>
    </source>
</evidence>
<dbReference type="EMBL" id="CP042425">
    <property type="protein sequence ID" value="QEL18753.1"/>
    <property type="molecule type" value="Genomic_DNA"/>
</dbReference>
<name>A0A5C1AKM8_9BACT</name>
<dbReference type="RefSeq" id="WP_149113216.1">
    <property type="nucleotide sequence ID" value="NZ_CP042425.1"/>
</dbReference>
<accession>A0A5C1AKM8</accession>
<dbReference type="KEGG" id="lrs:PX52LOC_05790"/>
<protein>
    <submittedName>
        <fullName evidence="1">Uncharacterized protein</fullName>
    </submittedName>
</protein>
<sequence length="87" mass="10013">MGIVLMDECVMERPAPVLPMQWRIYAFDKSGKSYRGQSVFNTQEECQQLIHDREVWLKEGGNRALDTLDGVLPSKAYHYAIPMPELL</sequence>
<dbReference type="Proteomes" id="UP000324974">
    <property type="component" value="Chromosome"/>
</dbReference>
<reference evidence="2" key="1">
    <citation type="submission" date="2019-08" db="EMBL/GenBank/DDBJ databases">
        <title>Limnoglobus roseus gen. nov., sp. nov., a novel freshwater planctomycete with a giant genome from the family Gemmataceae.</title>
        <authorList>
            <person name="Kulichevskaya I.S."/>
            <person name="Naumoff D.G."/>
            <person name="Miroshnikov K."/>
            <person name="Ivanova A."/>
            <person name="Philippov D.A."/>
            <person name="Hakobyan A."/>
            <person name="Rijpstra I.C."/>
            <person name="Sinninghe Damste J.S."/>
            <person name="Liesack W."/>
            <person name="Dedysh S.N."/>
        </authorList>
    </citation>
    <scope>NUCLEOTIDE SEQUENCE [LARGE SCALE GENOMIC DNA]</scope>
    <source>
        <strain evidence="2">PX52</strain>
    </source>
</reference>
<proteinExistence type="predicted"/>
<organism evidence="1 2">
    <name type="scientific">Limnoglobus roseus</name>
    <dbReference type="NCBI Taxonomy" id="2598579"/>
    <lineage>
        <taxon>Bacteria</taxon>
        <taxon>Pseudomonadati</taxon>
        <taxon>Planctomycetota</taxon>
        <taxon>Planctomycetia</taxon>
        <taxon>Gemmatales</taxon>
        <taxon>Gemmataceae</taxon>
        <taxon>Limnoglobus</taxon>
    </lineage>
</organism>
<dbReference type="AlphaFoldDB" id="A0A5C1AKM8"/>
<evidence type="ECO:0000313" key="1">
    <source>
        <dbReference type="EMBL" id="QEL18753.1"/>
    </source>
</evidence>
<keyword evidence="2" id="KW-1185">Reference proteome</keyword>
<gene>
    <name evidence="1" type="ORF">PX52LOC_05790</name>
</gene>